<keyword evidence="3" id="KW-1185">Reference proteome</keyword>
<proteinExistence type="predicted"/>
<dbReference type="EMBL" id="AP026803">
    <property type="protein sequence ID" value="BDR61094.1"/>
    <property type="molecule type" value="Genomic_DNA"/>
</dbReference>
<reference evidence="2 3" key="1">
    <citation type="journal article" date="2023" name="Microbiol. Spectr.">
        <title>Symbiosis of Carpenter Bees with Uncharacterized Lactic Acid Bacteria Showing NAD Auxotrophy.</title>
        <authorList>
            <person name="Kawasaki S."/>
            <person name="Ozawa K."/>
            <person name="Mori T."/>
            <person name="Yamamoto A."/>
            <person name="Ito M."/>
            <person name="Ohkuma M."/>
            <person name="Sakamoto M."/>
            <person name="Matsutani M."/>
        </authorList>
    </citation>
    <scope>NUCLEOTIDE SEQUENCE [LARGE SCALE GENOMIC DNA]</scope>
    <source>
        <strain evidence="2 3">Kim32-2</strain>
    </source>
</reference>
<accession>A0ABM8BIH0</accession>
<dbReference type="RefSeq" id="WP_317637325.1">
    <property type="nucleotide sequence ID" value="NZ_AP026803.1"/>
</dbReference>
<evidence type="ECO:0000313" key="3">
    <source>
        <dbReference type="Proteomes" id="UP001321741"/>
    </source>
</evidence>
<evidence type="ECO:0000313" key="2">
    <source>
        <dbReference type="EMBL" id="BDR61094.1"/>
    </source>
</evidence>
<dbReference type="InterPro" id="IPR046720">
    <property type="entry name" value="DUF6612"/>
</dbReference>
<feature type="chain" id="PRO_5046099906" description="DNA polymerase" evidence="1">
    <location>
        <begin position="25"/>
        <end position="265"/>
    </location>
</feature>
<organism evidence="2 3">
    <name type="scientific">Lactobacillus xylocopicola</name>
    <dbReference type="NCBI Taxonomy" id="2976676"/>
    <lineage>
        <taxon>Bacteria</taxon>
        <taxon>Bacillati</taxon>
        <taxon>Bacillota</taxon>
        <taxon>Bacilli</taxon>
        <taxon>Lactobacillales</taxon>
        <taxon>Lactobacillaceae</taxon>
        <taxon>Lactobacillus</taxon>
    </lineage>
</organism>
<protein>
    <recommendedName>
        <fullName evidence="4">DNA polymerase</fullName>
    </recommendedName>
</protein>
<evidence type="ECO:0000256" key="1">
    <source>
        <dbReference type="SAM" id="SignalP"/>
    </source>
</evidence>
<dbReference type="PROSITE" id="PS51257">
    <property type="entry name" value="PROKAR_LIPOPROTEIN"/>
    <property type="match status" value="1"/>
</dbReference>
<dbReference type="Pfam" id="PF20316">
    <property type="entry name" value="DUF6612"/>
    <property type="match status" value="1"/>
</dbReference>
<keyword evidence="1" id="KW-0732">Signal</keyword>
<sequence length="265" mass="29919">MKPKKILLGLGLVTALLVSGCSNQQKKTEPVLTKTAVIKRSQKSFKSGQVKQVVDLNTDTSSQSVASIFTFGGEPTIVHLNYETKNKNKSQRAEEWVSNTGTTYINGQSTWYKADLGKMTGHSYADVLDAIFNNEMLMAPPKDLVKAYQMKRKGNTYTLTATLKDKKIMQEAVKPIFLTNTQSPKQTKIYQRLGKEGKFKNMQVKLVVKNGHLLSFKYFVNMRIGKLMTLRTGQVYSNMRSRDFLKIPDNVLNAKPLPKDKQDKK</sequence>
<evidence type="ECO:0008006" key="4">
    <source>
        <dbReference type="Google" id="ProtNLM"/>
    </source>
</evidence>
<name>A0ABM8BIH0_9LACO</name>
<feature type="signal peptide" evidence="1">
    <location>
        <begin position="1"/>
        <end position="24"/>
    </location>
</feature>
<gene>
    <name evidence="2" type="ORF">KIM322_13550</name>
</gene>
<dbReference type="Proteomes" id="UP001321741">
    <property type="component" value="Chromosome"/>
</dbReference>